<accession>W2SRD5</accession>
<gene>
    <name evidence="2" type="ORF">NECAME_00936</name>
</gene>
<dbReference type="EMBL" id="KI668838">
    <property type="protein sequence ID" value="ETN71247.1"/>
    <property type="molecule type" value="Genomic_DNA"/>
</dbReference>
<evidence type="ECO:0000313" key="2">
    <source>
        <dbReference type="EMBL" id="ETN71247.1"/>
    </source>
</evidence>
<proteinExistence type="predicted"/>
<organism evidence="2 3">
    <name type="scientific">Necator americanus</name>
    <name type="common">Human hookworm</name>
    <dbReference type="NCBI Taxonomy" id="51031"/>
    <lineage>
        <taxon>Eukaryota</taxon>
        <taxon>Metazoa</taxon>
        <taxon>Ecdysozoa</taxon>
        <taxon>Nematoda</taxon>
        <taxon>Chromadorea</taxon>
        <taxon>Rhabditida</taxon>
        <taxon>Rhabditina</taxon>
        <taxon>Rhabditomorpha</taxon>
        <taxon>Strongyloidea</taxon>
        <taxon>Ancylostomatidae</taxon>
        <taxon>Bunostominae</taxon>
        <taxon>Necator</taxon>
    </lineage>
</organism>
<evidence type="ECO:0000256" key="1">
    <source>
        <dbReference type="SAM" id="MobiDB-lite"/>
    </source>
</evidence>
<keyword evidence="3" id="KW-1185">Reference proteome</keyword>
<dbReference type="Proteomes" id="UP000053676">
    <property type="component" value="Unassembled WGS sequence"/>
</dbReference>
<evidence type="ECO:0000313" key="3">
    <source>
        <dbReference type="Proteomes" id="UP000053676"/>
    </source>
</evidence>
<feature type="region of interest" description="Disordered" evidence="1">
    <location>
        <begin position="42"/>
        <end position="62"/>
    </location>
</feature>
<name>W2SRD5_NECAM</name>
<protein>
    <submittedName>
        <fullName evidence="2">Uncharacterized protein</fullName>
    </submittedName>
</protein>
<reference evidence="3" key="1">
    <citation type="journal article" date="2014" name="Nat. Genet.">
        <title>Genome of the human hookworm Necator americanus.</title>
        <authorList>
            <person name="Tang Y.T."/>
            <person name="Gao X."/>
            <person name="Rosa B.A."/>
            <person name="Abubucker S."/>
            <person name="Hallsworth-Pepin K."/>
            <person name="Martin J."/>
            <person name="Tyagi R."/>
            <person name="Heizer E."/>
            <person name="Zhang X."/>
            <person name="Bhonagiri-Palsikar V."/>
            <person name="Minx P."/>
            <person name="Warren W.C."/>
            <person name="Wang Q."/>
            <person name="Zhan B."/>
            <person name="Hotez P.J."/>
            <person name="Sternberg P.W."/>
            <person name="Dougall A."/>
            <person name="Gaze S.T."/>
            <person name="Mulvenna J."/>
            <person name="Sotillo J."/>
            <person name="Ranganathan S."/>
            <person name="Rabelo E.M."/>
            <person name="Wilson R.K."/>
            <person name="Felgner P.L."/>
            <person name="Bethony J."/>
            <person name="Hawdon J.M."/>
            <person name="Gasser R.B."/>
            <person name="Loukas A."/>
            <person name="Mitreva M."/>
        </authorList>
    </citation>
    <scope>NUCLEOTIDE SEQUENCE [LARGE SCALE GENOMIC DNA]</scope>
</reference>
<sequence>MYFCIRGLPRSRHHPDRKAFAEIILEIFLQSHKRIEYCSDTHLQTNTENEKPLEKNMSTARH</sequence>
<dbReference type="AlphaFoldDB" id="W2SRD5"/>
<dbReference type="KEGG" id="nai:NECAME_00936"/>